<dbReference type="SUPFAM" id="SSF143791">
    <property type="entry name" value="DUSP-like"/>
    <property type="match status" value="1"/>
</dbReference>
<comment type="catalytic activity">
    <reaction evidence="1 7">
        <text>Thiol-dependent hydrolysis of ester, thioester, amide, peptide and isopeptide bonds formed by the C-terminal Gly of ubiquitin (a 76-residue protein attached to proteins as an intracellular targeting signal).</text>
        <dbReference type="EC" id="3.4.19.12"/>
    </reaction>
</comment>
<dbReference type="SUPFAM" id="SSF54236">
    <property type="entry name" value="Ubiquitin-like"/>
    <property type="match status" value="1"/>
</dbReference>
<evidence type="ECO:0000256" key="1">
    <source>
        <dbReference type="ARBA" id="ARBA00000707"/>
    </source>
</evidence>
<evidence type="ECO:0000256" key="5">
    <source>
        <dbReference type="ARBA" id="ARBA00022801"/>
    </source>
</evidence>
<dbReference type="EC" id="3.4.19.12" evidence="7"/>
<evidence type="ECO:0000256" key="6">
    <source>
        <dbReference type="ARBA" id="ARBA00022807"/>
    </source>
</evidence>
<protein>
    <recommendedName>
        <fullName evidence="7">Ubiquitin carboxyl-terminal hydrolase</fullName>
        <ecNumber evidence="7">3.4.19.12</ecNumber>
    </recommendedName>
</protein>
<dbReference type="SUPFAM" id="SSF54001">
    <property type="entry name" value="Cysteine proteinases"/>
    <property type="match status" value="1"/>
</dbReference>
<proteinExistence type="inferred from homology"/>
<keyword evidence="5 7" id="KW-0378">Hydrolase</keyword>
<dbReference type="PANTHER" id="PTHR21646:SF24">
    <property type="entry name" value="UBIQUITIN CARBOXYL-TERMINAL HYDROLASE"/>
    <property type="match status" value="1"/>
</dbReference>
<accession>A0ABR2KB41</accession>
<dbReference type="InterPro" id="IPR035927">
    <property type="entry name" value="DUSP-like_sf"/>
</dbReference>
<dbReference type="InterPro" id="IPR029071">
    <property type="entry name" value="Ubiquitin-like_domsf"/>
</dbReference>
<gene>
    <name evidence="10" type="ORF">M9Y10_039178</name>
</gene>
<dbReference type="Proteomes" id="UP001470230">
    <property type="component" value="Unassembled WGS sequence"/>
</dbReference>
<reference evidence="10 11" key="1">
    <citation type="submission" date="2024-04" db="EMBL/GenBank/DDBJ databases">
        <title>Tritrichomonas musculus Genome.</title>
        <authorList>
            <person name="Alves-Ferreira E."/>
            <person name="Grigg M."/>
            <person name="Lorenzi H."/>
            <person name="Galac M."/>
        </authorList>
    </citation>
    <scope>NUCLEOTIDE SEQUENCE [LARGE SCALE GENOMIC DNA]</scope>
    <source>
        <strain evidence="10 11">EAF2021</strain>
    </source>
</reference>
<dbReference type="InterPro" id="IPR028889">
    <property type="entry name" value="USP"/>
</dbReference>
<dbReference type="InterPro" id="IPR001394">
    <property type="entry name" value="Peptidase_C19_UCH"/>
</dbReference>
<dbReference type="PROSITE" id="PS00973">
    <property type="entry name" value="USP_2"/>
    <property type="match status" value="1"/>
</dbReference>
<evidence type="ECO:0000313" key="11">
    <source>
        <dbReference type="Proteomes" id="UP001470230"/>
    </source>
</evidence>
<dbReference type="CDD" id="cd17039">
    <property type="entry name" value="Ubl_ubiquitin_like"/>
    <property type="match status" value="1"/>
</dbReference>
<dbReference type="InterPro" id="IPR018200">
    <property type="entry name" value="USP_CS"/>
</dbReference>
<feature type="domain" description="DUSP" evidence="9">
    <location>
        <begin position="4"/>
        <end position="106"/>
    </location>
</feature>
<dbReference type="InterPro" id="IPR038765">
    <property type="entry name" value="Papain-like_cys_pep_sf"/>
</dbReference>
<name>A0ABR2KB41_9EUKA</name>
<evidence type="ECO:0000313" key="10">
    <source>
        <dbReference type="EMBL" id="KAK8888117.1"/>
    </source>
</evidence>
<dbReference type="PROSITE" id="PS50235">
    <property type="entry name" value="USP_3"/>
    <property type="match status" value="1"/>
</dbReference>
<keyword evidence="3 7" id="KW-0645">Protease</keyword>
<dbReference type="EMBL" id="JAPFFF010000006">
    <property type="protein sequence ID" value="KAK8888117.1"/>
    <property type="molecule type" value="Genomic_DNA"/>
</dbReference>
<dbReference type="PROSITE" id="PS00972">
    <property type="entry name" value="USP_1"/>
    <property type="match status" value="1"/>
</dbReference>
<evidence type="ECO:0000259" key="8">
    <source>
        <dbReference type="PROSITE" id="PS50235"/>
    </source>
</evidence>
<comment type="caution">
    <text evidence="10">The sequence shown here is derived from an EMBL/GenBank/DDBJ whole genome shotgun (WGS) entry which is preliminary data.</text>
</comment>
<keyword evidence="4 7" id="KW-0833">Ubl conjugation pathway</keyword>
<dbReference type="PANTHER" id="PTHR21646">
    <property type="entry name" value="UBIQUITIN CARBOXYL-TERMINAL HYDROLASE"/>
    <property type="match status" value="1"/>
</dbReference>
<evidence type="ECO:0000256" key="7">
    <source>
        <dbReference type="RuleBase" id="RU366025"/>
    </source>
</evidence>
<dbReference type="Gene3D" id="3.30.2230.10">
    <property type="entry name" value="DUSP-like"/>
    <property type="match status" value="1"/>
</dbReference>
<dbReference type="SMART" id="SM00695">
    <property type="entry name" value="DUSP"/>
    <property type="match status" value="1"/>
</dbReference>
<dbReference type="InterPro" id="IPR006615">
    <property type="entry name" value="Pept_C19_DUSP"/>
</dbReference>
<evidence type="ECO:0000256" key="3">
    <source>
        <dbReference type="ARBA" id="ARBA00022670"/>
    </source>
</evidence>
<keyword evidence="6 7" id="KW-0788">Thiol protease</keyword>
<sequence length="939" mass="107597">MTIPPPSQQVSIIRNLEKTTKLTPNEPAYLISSKWFNTWKIAVGFSNFQPKDIVVTDIDNNDLLDGDSIRPGTAEGLDYDIITMKVWDKLHNWYNGGPEIKIPVEYDDVEKRNVAVVRKPVFQIYYRDGRRPFPYSIYQKIGDLKEIACKSFECDPKRTRLCDFDGRIRNTALDDTKTLKYYHITNDDHYLLLESQQEDGTWITVTHNTIAPSNSTPIHTVTFNSNSSSSSTANSIPSNDGKGILLNSSSSMQTIVENASEPGICGIMNIGNSCYINAALQCLCHTQCVCDFFLKDEKWRQQINHSNKKGTDGEVTEKFYEVMQELWNGNNNKISSGPRELKFTIGHLKANQFSDTSQQDSHEFLMILMDIMHEDLNRINPLSVPKDLESVYGDGTNDLETAEKSWERHKKINDSFFVDNFHGLLRSRMICPKCHKTTIVFDPFMSLTIPLPIPRTLSPRFTFVPYDLTQPRVEMQLSVVSPATVLEYVEELSQRLKRKISDIVFAERAPNSMALTWRQSISAQGAPCFAYELPPHGENSVFACARLVASKQIKETPAITELDGIFLVELPSEDATEEDVQIACEKRFQPFWHSTPGGEADILSNPFCAEFHSSLCKDTKNSFKEGEKMKARPKVHPLIELRFDRERHLKSVSSTPIEVVLNPDVIKDPSNFDWSMLHKKVIDSSETEIEKRKKVTLEECFKIFQHDDVLDVNNKWHCPHCNQFVCANKKMDVWKSPEILIVHLKRFLHTASSHLKLDINVKYPSVLDMTSYINAPKPADEEVKYNLFGVIEHIGSMSGGHYTAHCYHHIKKKWFFFNDDVVKPARPAAAHNKEGYVLFYLRSNDHSSKKFQKEKINVTEEMKKQMFMPKIILPVVNLEQKQTRKLTSKIPMRSQSAASTGKINFNLNDMRNNLLRVSKPFQQNLEKNDEQVKKDDETK</sequence>
<evidence type="ECO:0000259" key="9">
    <source>
        <dbReference type="PROSITE" id="PS51283"/>
    </source>
</evidence>
<evidence type="ECO:0000256" key="2">
    <source>
        <dbReference type="ARBA" id="ARBA00009085"/>
    </source>
</evidence>
<comment type="similarity">
    <text evidence="2 7">Belongs to the peptidase C19 family.</text>
</comment>
<dbReference type="Pfam" id="PF06337">
    <property type="entry name" value="DUSP"/>
    <property type="match status" value="1"/>
</dbReference>
<feature type="domain" description="USP" evidence="8">
    <location>
        <begin position="265"/>
        <end position="843"/>
    </location>
</feature>
<evidence type="ECO:0000256" key="4">
    <source>
        <dbReference type="ARBA" id="ARBA00022786"/>
    </source>
</evidence>
<keyword evidence="11" id="KW-1185">Reference proteome</keyword>
<dbReference type="PROSITE" id="PS51283">
    <property type="entry name" value="DUSP"/>
    <property type="match status" value="1"/>
</dbReference>
<organism evidence="10 11">
    <name type="scientific">Tritrichomonas musculus</name>
    <dbReference type="NCBI Taxonomy" id="1915356"/>
    <lineage>
        <taxon>Eukaryota</taxon>
        <taxon>Metamonada</taxon>
        <taxon>Parabasalia</taxon>
        <taxon>Tritrichomonadida</taxon>
        <taxon>Tritrichomonadidae</taxon>
        <taxon>Tritrichomonas</taxon>
    </lineage>
</organism>
<dbReference type="InterPro" id="IPR050185">
    <property type="entry name" value="Ub_carboxyl-term_hydrolase"/>
</dbReference>
<dbReference type="Pfam" id="PF00443">
    <property type="entry name" value="UCH"/>
    <property type="match status" value="1"/>
</dbReference>
<dbReference type="Gene3D" id="3.90.70.10">
    <property type="entry name" value="Cysteine proteinases"/>
    <property type="match status" value="2"/>
</dbReference>